<evidence type="ECO:0000256" key="5">
    <source>
        <dbReference type="ARBA" id="ARBA00022833"/>
    </source>
</evidence>
<feature type="region of interest" description="Disordered" evidence="11">
    <location>
        <begin position="221"/>
        <end position="263"/>
    </location>
</feature>
<dbReference type="Proteomes" id="UP000305362">
    <property type="component" value="Unassembled WGS sequence"/>
</dbReference>
<feature type="compositionally biased region" description="Basic and acidic residues" evidence="11">
    <location>
        <begin position="642"/>
        <end position="664"/>
    </location>
</feature>
<keyword evidence="7" id="KW-0804">Transcription</keyword>
<keyword evidence="3" id="KW-0677">Repeat</keyword>
<dbReference type="Pfam" id="PF00249">
    <property type="entry name" value="Myb_DNA-binding"/>
    <property type="match status" value="1"/>
</dbReference>
<gene>
    <name evidence="16" type="ORF">E3Q03_03438</name>
</gene>
<keyword evidence="8" id="KW-0539">Nucleus</keyword>
<dbReference type="PANTHER" id="PTHR12374">
    <property type="entry name" value="TRANSCRIPTIONAL ADAPTOR 2 ADA2 -RELATED"/>
    <property type="match status" value="1"/>
</dbReference>
<dbReference type="InterPro" id="IPR035979">
    <property type="entry name" value="RBD_domain_sf"/>
</dbReference>
<dbReference type="GO" id="GO:0006338">
    <property type="term" value="P:chromatin remodeling"/>
    <property type="evidence" value="ECO:0007669"/>
    <property type="project" value="TreeGrafter"/>
</dbReference>
<dbReference type="Pfam" id="PF22941">
    <property type="entry name" value="TADA2A-like_3rd"/>
    <property type="match status" value="2"/>
</dbReference>
<keyword evidence="2 10" id="KW-0479">Metal-binding</keyword>
<evidence type="ECO:0000313" key="17">
    <source>
        <dbReference type="Proteomes" id="UP000305362"/>
    </source>
</evidence>
<dbReference type="Pfam" id="PF25299">
    <property type="entry name" value="ZZ_ADA2"/>
    <property type="match status" value="1"/>
</dbReference>
<feature type="compositionally biased region" description="Basic and acidic residues" evidence="11">
    <location>
        <begin position="398"/>
        <end position="410"/>
    </location>
</feature>
<dbReference type="InterPro" id="IPR017884">
    <property type="entry name" value="SANT_dom"/>
</dbReference>
<evidence type="ECO:0000259" key="14">
    <source>
        <dbReference type="PROSITE" id="PS50135"/>
    </source>
</evidence>
<dbReference type="InterPro" id="IPR003954">
    <property type="entry name" value="RRM_euk-type"/>
</dbReference>
<dbReference type="GO" id="GO:0008270">
    <property type="term" value="F:zinc ion binding"/>
    <property type="evidence" value="ECO:0007669"/>
    <property type="project" value="UniProtKB-KW"/>
</dbReference>
<dbReference type="FunFam" id="1.10.10.60:FF:000115">
    <property type="entry name" value="Transcriptional adapter 2"/>
    <property type="match status" value="1"/>
</dbReference>
<keyword evidence="4 9" id="KW-0863">Zinc-finger</keyword>
<name>A0AB74KAA7_9BASI</name>
<dbReference type="SMART" id="SM00361">
    <property type="entry name" value="RRM_1"/>
    <property type="match status" value="1"/>
</dbReference>
<dbReference type="GO" id="GO:0089701">
    <property type="term" value="C:U2AF complex"/>
    <property type="evidence" value="ECO:0007669"/>
    <property type="project" value="InterPro"/>
</dbReference>
<dbReference type="CDD" id="cd02335">
    <property type="entry name" value="ZZ_ADA2"/>
    <property type="match status" value="1"/>
</dbReference>
<dbReference type="InterPro" id="IPR009145">
    <property type="entry name" value="U2AF_small"/>
</dbReference>
<dbReference type="PROSITE" id="PS50103">
    <property type="entry name" value="ZF_C3H1"/>
    <property type="match status" value="2"/>
</dbReference>
<dbReference type="InterPro" id="IPR012677">
    <property type="entry name" value="Nucleotide-bd_a/b_plait_sf"/>
</dbReference>
<dbReference type="InterPro" id="IPR000571">
    <property type="entry name" value="Znf_CCCH"/>
</dbReference>
<feature type="region of interest" description="Disordered" evidence="11">
    <location>
        <begin position="166"/>
        <end position="187"/>
    </location>
</feature>
<dbReference type="GO" id="GO:0003723">
    <property type="term" value="F:RNA binding"/>
    <property type="evidence" value="ECO:0007669"/>
    <property type="project" value="InterPro"/>
</dbReference>
<protein>
    <recommendedName>
        <fullName evidence="18">Transcriptional adapter 2</fullName>
    </recommendedName>
</protein>
<feature type="zinc finger region" description="C3H1-type" evidence="10">
    <location>
        <begin position="597"/>
        <end position="624"/>
    </location>
</feature>
<evidence type="ECO:0000256" key="7">
    <source>
        <dbReference type="ARBA" id="ARBA00023163"/>
    </source>
</evidence>
<dbReference type="SUPFAM" id="SSF54928">
    <property type="entry name" value="RNA-binding domain, RBD"/>
    <property type="match status" value="1"/>
</dbReference>
<evidence type="ECO:0000259" key="12">
    <source>
        <dbReference type="PROSITE" id="PS50090"/>
    </source>
</evidence>
<feature type="region of interest" description="Disordered" evidence="11">
    <location>
        <begin position="382"/>
        <end position="416"/>
    </location>
</feature>
<feature type="domain" description="C3H1-type" evidence="13">
    <location>
        <begin position="597"/>
        <end position="624"/>
    </location>
</feature>
<dbReference type="InterPro" id="IPR041983">
    <property type="entry name" value="ADA2-like_ZZ"/>
</dbReference>
<evidence type="ECO:0000256" key="11">
    <source>
        <dbReference type="SAM" id="MobiDB-lite"/>
    </source>
</evidence>
<evidence type="ECO:0000256" key="2">
    <source>
        <dbReference type="ARBA" id="ARBA00022723"/>
    </source>
</evidence>
<dbReference type="PRINTS" id="PR01848">
    <property type="entry name" value="U2AUXFACTOR"/>
</dbReference>
<dbReference type="FunFam" id="3.30.70.330:FF:000066">
    <property type="entry name" value="Splicing factor u2af 23 kDa subunit"/>
    <property type="match status" value="1"/>
</dbReference>
<dbReference type="Gene3D" id="1.10.10.60">
    <property type="entry name" value="Homeodomain-like"/>
    <property type="match status" value="1"/>
</dbReference>
<reference evidence="16 17" key="1">
    <citation type="submission" date="2019-03" db="EMBL/GenBank/DDBJ databases">
        <title>Sequencing 25 genomes of Wallemia mellicola.</title>
        <authorList>
            <person name="Gostincar C."/>
        </authorList>
    </citation>
    <scope>NUCLEOTIDE SEQUENCE [LARGE SCALE GENOMIC DNA]</scope>
    <source>
        <strain evidence="16 17">EXF-1277</strain>
    </source>
</reference>
<dbReference type="Pfam" id="PF00642">
    <property type="entry name" value="zf-CCCH"/>
    <property type="match status" value="2"/>
</dbReference>
<evidence type="ECO:0000259" key="15">
    <source>
        <dbReference type="PROSITE" id="PS51293"/>
    </source>
</evidence>
<accession>A0AB74KAA7</accession>
<dbReference type="SMART" id="SM00291">
    <property type="entry name" value="ZnF_ZZ"/>
    <property type="match status" value="1"/>
</dbReference>
<feature type="compositionally biased region" description="Basic and acidic residues" evidence="11">
    <location>
        <begin position="221"/>
        <end position="231"/>
    </location>
</feature>
<dbReference type="PROSITE" id="PS01357">
    <property type="entry name" value="ZF_ZZ_1"/>
    <property type="match status" value="1"/>
</dbReference>
<dbReference type="GO" id="GO:0003713">
    <property type="term" value="F:transcription coactivator activity"/>
    <property type="evidence" value="ECO:0007669"/>
    <property type="project" value="TreeGrafter"/>
</dbReference>
<dbReference type="Gene3D" id="3.30.70.330">
    <property type="match status" value="1"/>
</dbReference>
<keyword evidence="5 10" id="KW-0862">Zinc</keyword>
<dbReference type="AlphaFoldDB" id="A0AB74KAA7"/>
<dbReference type="PANTHER" id="PTHR12374:SF20">
    <property type="entry name" value="TRANSCRIPTIONAL ADAPTER 2-ALPHA"/>
    <property type="match status" value="1"/>
</dbReference>
<evidence type="ECO:0000259" key="13">
    <source>
        <dbReference type="PROSITE" id="PS50103"/>
    </source>
</evidence>
<dbReference type="CDD" id="cd00167">
    <property type="entry name" value="SANT"/>
    <property type="match status" value="1"/>
</dbReference>
<dbReference type="SUPFAM" id="SSF46689">
    <property type="entry name" value="Homeodomain-like"/>
    <property type="match status" value="1"/>
</dbReference>
<comment type="subcellular location">
    <subcellularLocation>
        <location evidence="1">Nucleus</location>
    </subcellularLocation>
</comment>
<feature type="domain" description="Myb-like" evidence="12">
    <location>
        <begin position="89"/>
        <end position="132"/>
    </location>
</feature>
<dbReference type="GO" id="GO:0006357">
    <property type="term" value="P:regulation of transcription by RNA polymerase II"/>
    <property type="evidence" value="ECO:0007669"/>
    <property type="project" value="TreeGrafter"/>
</dbReference>
<feature type="domain" description="ZZ-type" evidence="14">
    <location>
        <begin position="23"/>
        <end position="82"/>
    </location>
</feature>
<dbReference type="SMART" id="SM00356">
    <property type="entry name" value="ZnF_C3H1"/>
    <property type="match status" value="2"/>
</dbReference>
<dbReference type="FunFam" id="3.30.60.90:FF:000008">
    <property type="entry name" value="Transcriptional adapter 2"/>
    <property type="match status" value="1"/>
</dbReference>
<dbReference type="PROSITE" id="PS50135">
    <property type="entry name" value="ZF_ZZ_2"/>
    <property type="match status" value="1"/>
</dbReference>
<dbReference type="GO" id="GO:0000398">
    <property type="term" value="P:mRNA splicing, via spliceosome"/>
    <property type="evidence" value="ECO:0007669"/>
    <property type="project" value="InterPro"/>
</dbReference>
<feature type="zinc finger region" description="C3H1-type" evidence="10">
    <location>
        <begin position="467"/>
        <end position="495"/>
    </location>
</feature>
<dbReference type="InterPro" id="IPR043145">
    <property type="entry name" value="Znf_ZZ_sf"/>
</dbReference>
<dbReference type="GO" id="GO:0003682">
    <property type="term" value="F:chromatin binding"/>
    <property type="evidence" value="ECO:0007669"/>
    <property type="project" value="TreeGrafter"/>
</dbReference>
<dbReference type="EMBL" id="SPRV01000047">
    <property type="protein sequence ID" value="TIC60111.1"/>
    <property type="molecule type" value="Genomic_DNA"/>
</dbReference>
<evidence type="ECO:0008006" key="18">
    <source>
        <dbReference type="Google" id="ProtNLM"/>
    </source>
</evidence>
<dbReference type="GO" id="GO:0070461">
    <property type="term" value="C:SAGA-type complex"/>
    <property type="evidence" value="ECO:0007669"/>
    <property type="project" value="TreeGrafter"/>
</dbReference>
<feature type="region of interest" description="Disordered" evidence="11">
    <location>
        <begin position="642"/>
        <end position="670"/>
    </location>
</feature>
<dbReference type="InterPro" id="IPR009057">
    <property type="entry name" value="Homeodomain-like_sf"/>
</dbReference>
<dbReference type="SUPFAM" id="SSF57850">
    <property type="entry name" value="RING/U-box"/>
    <property type="match status" value="1"/>
</dbReference>
<dbReference type="PROSITE" id="PS50090">
    <property type="entry name" value="MYB_LIKE"/>
    <property type="match status" value="1"/>
</dbReference>
<organism evidence="16 17">
    <name type="scientific">Wallemia mellicola</name>
    <dbReference type="NCBI Taxonomy" id="1708541"/>
    <lineage>
        <taxon>Eukaryota</taxon>
        <taxon>Fungi</taxon>
        <taxon>Dikarya</taxon>
        <taxon>Basidiomycota</taxon>
        <taxon>Wallemiomycotina</taxon>
        <taxon>Wallemiomycetes</taxon>
        <taxon>Wallemiales</taxon>
        <taxon>Wallemiaceae</taxon>
        <taxon>Wallemia</taxon>
    </lineage>
</organism>
<evidence type="ECO:0000256" key="9">
    <source>
        <dbReference type="PROSITE-ProRule" id="PRU00228"/>
    </source>
</evidence>
<comment type="caution">
    <text evidence="16">The sequence shown here is derived from an EMBL/GenBank/DDBJ whole genome shotgun (WGS) entry which is preliminary data.</text>
</comment>
<evidence type="ECO:0000256" key="3">
    <source>
        <dbReference type="ARBA" id="ARBA00022737"/>
    </source>
</evidence>
<evidence type="ECO:0000256" key="10">
    <source>
        <dbReference type="PROSITE-ProRule" id="PRU00723"/>
    </source>
</evidence>
<feature type="compositionally biased region" description="Polar residues" evidence="11">
    <location>
        <begin position="388"/>
        <end position="397"/>
    </location>
</feature>
<evidence type="ECO:0000313" key="16">
    <source>
        <dbReference type="EMBL" id="TIC60111.1"/>
    </source>
</evidence>
<sequence>MTVTHKRPQKQQETAKAPDYQPGIRFHCDACARDITQSVRMRCAESSTCDEVDLCPPCFLEGKSIGKHKPWHPYRVIEQHSYPIFTDDWGADEELLLLEGCQLYGLGNWLDVSGHIGSRSKEEVAEHYHSVYLASDDCMPPLDADIKIDPDTFQARKKARFEELGNKPVEIPPPKTKPLTSAPTNHEVGGYMPGRLEFEHELENDAEVLIKDLEFGLVHGLKGDSLPDPRRPGTSSVKLENGDQVSIHDLPPSAAEEPLEDEPQADLQLKLALMDIYNSRVDKRLLGKRLIFDRGLLQHKKIQAIERKRPRDERDLVNKLKPFARLQSAQEHERFVDGLVYEMTLRKRINELQEYRRMGVTTFADAEMYEKDKAARAAFKPIPGREQLLQSTNSTNNGRRDSKKGEEFSRESTPSIRTIKKTPASLAVAQSLYLLNEDEQKLCQSMKMLPKPYMMAASRLASIFGTEQDRVNCSFYYKIGACRHGERCSRKHIKPQFSQTIVMPNVYQNPMHRPDNKLDQRGIQVDFDMFFEDLFMELCKFGNLLEMHVCDNVGDHLIGNVYARYEWETEAQAAVDKLNERWYAGRPLHCELSPVTDFREACCRQNDTGDCNRGGFCNFMHLKRPTRSLIRDLQHSQRLERKLRAHEQEDRDRPTNGRHSERSRSRSPRR</sequence>
<proteinExistence type="predicted"/>
<evidence type="ECO:0000256" key="6">
    <source>
        <dbReference type="ARBA" id="ARBA00023015"/>
    </source>
</evidence>
<dbReference type="SMART" id="SM00717">
    <property type="entry name" value="SANT"/>
    <property type="match status" value="1"/>
</dbReference>
<evidence type="ECO:0000256" key="1">
    <source>
        <dbReference type="ARBA" id="ARBA00004123"/>
    </source>
</evidence>
<evidence type="ECO:0000256" key="4">
    <source>
        <dbReference type="ARBA" id="ARBA00022771"/>
    </source>
</evidence>
<keyword evidence="6" id="KW-0805">Transcription regulation</keyword>
<dbReference type="InterPro" id="IPR055141">
    <property type="entry name" value="TADA2A_B-like_dom"/>
</dbReference>
<evidence type="ECO:0000256" key="8">
    <source>
        <dbReference type="ARBA" id="ARBA00023242"/>
    </source>
</evidence>
<dbReference type="InterPro" id="IPR001005">
    <property type="entry name" value="SANT/Myb"/>
</dbReference>
<feature type="domain" description="C3H1-type" evidence="13">
    <location>
        <begin position="467"/>
        <end position="495"/>
    </location>
</feature>
<dbReference type="Gene3D" id="3.30.60.90">
    <property type="match status" value="1"/>
</dbReference>
<feature type="domain" description="SANT" evidence="15">
    <location>
        <begin position="84"/>
        <end position="136"/>
    </location>
</feature>
<dbReference type="PROSITE" id="PS51293">
    <property type="entry name" value="SANT"/>
    <property type="match status" value="1"/>
</dbReference>
<dbReference type="InterPro" id="IPR000433">
    <property type="entry name" value="Znf_ZZ"/>
</dbReference>